<feature type="transmembrane region" description="Helical" evidence="1">
    <location>
        <begin position="88"/>
        <end position="107"/>
    </location>
</feature>
<dbReference type="GO" id="GO:0016020">
    <property type="term" value="C:membrane"/>
    <property type="evidence" value="ECO:0007669"/>
    <property type="project" value="UniProtKB-UniRule"/>
</dbReference>
<keyword evidence="1" id="KW-0812">Transmembrane</keyword>
<dbReference type="SUPFAM" id="SSF55073">
    <property type="entry name" value="Nucleotide cyclase"/>
    <property type="match status" value="1"/>
</dbReference>
<protein>
    <recommendedName>
        <fullName evidence="7">EAL domain-containing protein</fullName>
    </recommendedName>
</protein>
<evidence type="ECO:0000259" key="4">
    <source>
        <dbReference type="PROSITE" id="PS50924"/>
    </source>
</evidence>
<feature type="domain" description="GGDEF" evidence="3">
    <location>
        <begin position="281"/>
        <end position="413"/>
    </location>
</feature>
<dbReference type="Proteomes" id="UP000182945">
    <property type="component" value="Chromosome"/>
</dbReference>
<dbReference type="KEGG" id="vhl:BME96_18670"/>
<dbReference type="PANTHER" id="PTHR33121:SF71">
    <property type="entry name" value="OXYGEN SENSOR PROTEIN DOSP"/>
    <property type="match status" value="1"/>
</dbReference>
<dbReference type="SMART" id="SM00052">
    <property type="entry name" value="EAL"/>
    <property type="match status" value="1"/>
</dbReference>
<dbReference type="InterPro" id="IPR005330">
    <property type="entry name" value="MHYT_dom"/>
</dbReference>
<feature type="transmembrane region" description="Helical" evidence="1">
    <location>
        <begin position="52"/>
        <end position="76"/>
    </location>
</feature>
<proteinExistence type="predicted"/>
<feature type="transmembrane region" description="Helical" evidence="1">
    <location>
        <begin position="20"/>
        <end position="40"/>
    </location>
</feature>
<accession>A0AAC9J3Y1</accession>
<feature type="transmembrane region" description="Helical" evidence="1">
    <location>
        <begin position="186"/>
        <end position="211"/>
    </location>
</feature>
<evidence type="ECO:0000313" key="5">
    <source>
        <dbReference type="EMBL" id="APC50097.1"/>
    </source>
</evidence>
<name>A0AAC9J3Y1_VIRHA</name>
<dbReference type="InterPro" id="IPR043128">
    <property type="entry name" value="Rev_trsase/Diguanyl_cyclase"/>
</dbReference>
<evidence type="ECO:0008006" key="7">
    <source>
        <dbReference type="Google" id="ProtNLM"/>
    </source>
</evidence>
<dbReference type="RefSeq" id="WP_071649912.1">
    <property type="nucleotide sequence ID" value="NZ_CP017962.1"/>
</dbReference>
<dbReference type="PROSITE" id="PS50887">
    <property type="entry name" value="GGDEF"/>
    <property type="match status" value="1"/>
</dbReference>
<reference evidence="5 6" key="1">
    <citation type="submission" date="2016-11" db="EMBL/GenBank/DDBJ databases">
        <title>Complete genome sequencing of Virgibacillus halodenitrificans PDB-F2.</title>
        <authorList>
            <person name="Sun Z."/>
            <person name="Zhou Y."/>
            <person name="Li H."/>
        </authorList>
    </citation>
    <scope>NUCLEOTIDE SEQUENCE [LARGE SCALE GENOMIC DNA]</scope>
    <source>
        <strain evidence="5 6">PDB-F2</strain>
    </source>
</reference>
<dbReference type="Gene3D" id="3.30.70.270">
    <property type="match status" value="1"/>
</dbReference>
<evidence type="ECO:0000256" key="1">
    <source>
        <dbReference type="PROSITE-ProRule" id="PRU00244"/>
    </source>
</evidence>
<dbReference type="Pfam" id="PF00990">
    <property type="entry name" value="GGDEF"/>
    <property type="match status" value="1"/>
</dbReference>
<dbReference type="Pfam" id="PF03707">
    <property type="entry name" value="MHYT"/>
    <property type="match status" value="3"/>
</dbReference>
<dbReference type="Pfam" id="PF00563">
    <property type="entry name" value="EAL"/>
    <property type="match status" value="1"/>
</dbReference>
<dbReference type="Gene3D" id="3.20.20.450">
    <property type="entry name" value="EAL domain"/>
    <property type="match status" value="1"/>
</dbReference>
<dbReference type="SUPFAM" id="SSF141868">
    <property type="entry name" value="EAL domain-like"/>
    <property type="match status" value="1"/>
</dbReference>
<evidence type="ECO:0000259" key="3">
    <source>
        <dbReference type="PROSITE" id="PS50887"/>
    </source>
</evidence>
<dbReference type="InterPro" id="IPR029787">
    <property type="entry name" value="Nucleotide_cyclase"/>
</dbReference>
<evidence type="ECO:0000259" key="2">
    <source>
        <dbReference type="PROSITE" id="PS50883"/>
    </source>
</evidence>
<feature type="transmembrane region" description="Helical" evidence="1">
    <location>
        <begin position="226"/>
        <end position="247"/>
    </location>
</feature>
<dbReference type="PROSITE" id="PS50924">
    <property type="entry name" value="MHYT"/>
    <property type="match status" value="1"/>
</dbReference>
<dbReference type="EMBL" id="CP017962">
    <property type="protein sequence ID" value="APC50097.1"/>
    <property type="molecule type" value="Genomic_DNA"/>
</dbReference>
<feature type="transmembrane region" description="Helical" evidence="1">
    <location>
        <begin position="119"/>
        <end position="137"/>
    </location>
</feature>
<dbReference type="PANTHER" id="PTHR33121">
    <property type="entry name" value="CYCLIC DI-GMP PHOSPHODIESTERASE PDEF"/>
    <property type="match status" value="1"/>
</dbReference>
<dbReference type="GeneID" id="71516438"/>
<dbReference type="SMART" id="SM00267">
    <property type="entry name" value="GGDEF"/>
    <property type="match status" value="1"/>
</dbReference>
<organism evidence="5 6">
    <name type="scientific">Virgibacillus halodenitrificans</name>
    <name type="common">Bacillus halodenitrificans</name>
    <dbReference type="NCBI Taxonomy" id="1482"/>
    <lineage>
        <taxon>Bacteria</taxon>
        <taxon>Bacillati</taxon>
        <taxon>Bacillota</taxon>
        <taxon>Bacilli</taxon>
        <taxon>Bacillales</taxon>
        <taxon>Bacillaceae</taxon>
        <taxon>Virgibacillus</taxon>
    </lineage>
</organism>
<dbReference type="CDD" id="cd01948">
    <property type="entry name" value="EAL"/>
    <property type="match status" value="1"/>
</dbReference>
<gene>
    <name evidence="5" type="ORF">BME96_18670</name>
</gene>
<dbReference type="PROSITE" id="PS50883">
    <property type="entry name" value="EAL"/>
    <property type="match status" value="1"/>
</dbReference>
<evidence type="ECO:0000313" key="6">
    <source>
        <dbReference type="Proteomes" id="UP000182945"/>
    </source>
</evidence>
<dbReference type="InterPro" id="IPR035919">
    <property type="entry name" value="EAL_sf"/>
</dbReference>
<sequence length="681" mass="77779">MFNQPELSGFNIIEGDYSSSIIILSIIIAIFASYTALVMNQRVRQNSFFNKHLWSVLAAFSMGVGIWSMHFIGMSAMMLPVHMHYDRVLTIVSIIPAIVAAFIAFHVANNPQPTKRSHFLGGLSMGAGISLMHYIGMDSMHMEGVSYYYHLPLFTLSIVVAIIVSFVALYVFSVLQNQMKNWLQRLIVAVIMGIAISSMHYIGMAAVVFYVPKDFTFVTHMQMEDMHFLLTLIINGLGITLLLFLLMELFDRFVSNRINYYDSMTKLPNYREFERRFSTSTYSAIALIDMDKMDKRGSLHGYMAVDELMKKVAARLFEHKPSSMEIYRMEGRKFAFVSHKWVDKDKLAASMQKMVESLSAPFPLKDRNVTISTVCAIAMQEEDNKRNSLYANALAILQDPNIQYTNQLVFYDENVHRYMFEQGILQDVDKAFAEDQFFIVYQPKMNMLDGHMVGVEALLRWQHPAQGLISPGVFIPILEKNHRIQDVTRWVIKEVCKQLQQWQLDSKVNCPVSINIPGECLTSHSQVNYLKEMTETYQIDPKWIELEITETSFVASIQQALRGVAALRKEGFSIALDDFGTGVSSLSYLKQMPISTLKIDKSFLDDVPHSRKDASIIQSIISLGRSLDLNIVVEGAETKEQIHFLADFCDNPIIQGYYYSKPLPALELSEWYNRFTKPETV</sequence>
<feature type="transmembrane region" description="Helical" evidence="1">
    <location>
        <begin position="149"/>
        <end position="174"/>
    </location>
</feature>
<feature type="domain" description="MHYT" evidence="4">
    <location>
        <begin position="17"/>
        <end position="210"/>
    </location>
</feature>
<dbReference type="InterPro" id="IPR001633">
    <property type="entry name" value="EAL_dom"/>
</dbReference>
<keyword evidence="1" id="KW-1133">Transmembrane helix</keyword>
<dbReference type="InterPro" id="IPR000160">
    <property type="entry name" value="GGDEF_dom"/>
</dbReference>
<keyword evidence="1" id="KW-0472">Membrane</keyword>
<feature type="domain" description="EAL" evidence="2">
    <location>
        <begin position="421"/>
        <end position="676"/>
    </location>
</feature>
<dbReference type="GO" id="GO:0071111">
    <property type="term" value="F:cyclic-guanylate-specific phosphodiesterase activity"/>
    <property type="evidence" value="ECO:0007669"/>
    <property type="project" value="InterPro"/>
</dbReference>
<dbReference type="InterPro" id="IPR050706">
    <property type="entry name" value="Cyclic-di-GMP_PDE-like"/>
</dbReference>
<dbReference type="AlphaFoldDB" id="A0AAC9J3Y1"/>